<sequence>MKILLKISYILKITLFIYFGYTFFYVFTNNFDYNVILDKVAFGLLALFLFFSSFALIIEYSRYIDNLNIESKHTKILKNFIKSKKIASLLKTIIVFLPIAVYRIFIGVQKNNLSYWNNNFLIFLIFFTSFSILLTLIAYILLITYKYEIKKRKIIREELEIELFLIEFDLNDLFDSNVKLVEVYEEIYFTFNQNVKFYIFHLKRDFEPIIKKYFSIQLNNKKKATTPPTIVL</sequence>
<organism evidence="2 3">
    <name type="scientific">Spiroplasma gladiatoris</name>
    <dbReference type="NCBI Taxonomy" id="2143"/>
    <lineage>
        <taxon>Bacteria</taxon>
        <taxon>Bacillati</taxon>
        <taxon>Mycoplasmatota</taxon>
        <taxon>Mollicutes</taxon>
        <taxon>Entomoplasmatales</taxon>
        <taxon>Spiroplasmataceae</taxon>
        <taxon>Spiroplasma</taxon>
    </lineage>
</organism>
<evidence type="ECO:0008006" key="4">
    <source>
        <dbReference type="Google" id="ProtNLM"/>
    </source>
</evidence>
<dbReference type="KEGG" id="sgq:SGLAD_v1c09430"/>
<keyword evidence="1" id="KW-0472">Membrane</keyword>
<keyword evidence="1" id="KW-0812">Transmembrane</keyword>
<reference evidence="2 3" key="1">
    <citation type="submission" date="2019-03" db="EMBL/GenBank/DDBJ databases">
        <title>Complete genome sequence of Spiroplasma gladiatoris TG-1 (DSM 22552).</title>
        <authorList>
            <person name="Lin Y.-C."/>
            <person name="Chou L."/>
            <person name="Kuo C.-H."/>
        </authorList>
    </citation>
    <scope>NUCLEOTIDE SEQUENCE [LARGE SCALE GENOMIC DNA]</scope>
    <source>
        <strain evidence="2 3">TG-1</strain>
    </source>
</reference>
<dbReference type="AlphaFoldDB" id="A0A4P7AIP8"/>
<evidence type="ECO:0000313" key="2">
    <source>
        <dbReference type="EMBL" id="QBQ08142.1"/>
    </source>
</evidence>
<keyword evidence="1" id="KW-1133">Transmembrane helix</keyword>
<feature type="transmembrane region" description="Helical" evidence="1">
    <location>
        <begin position="9"/>
        <end position="28"/>
    </location>
</feature>
<feature type="transmembrane region" description="Helical" evidence="1">
    <location>
        <begin position="120"/>
        <end position="143"/>
    </location>
</feature>
<protein>
    <recommendedName>
        <fullName evidence="4">Transmembrane protein</fullName>
    </recommendedName>
</protein>
<gene>
    <name evidence="2" type="ORF">SGLAD_v1c09430</name>
</gene>
<evidence type="ECO:0000256" key="1">
    <source>
        <dbReference type="SAM" id="Phobius"/>
    </source>
</evidence>
<keyword evidence="3" id="KW-1185">Reference proteome</keyword>
<dbReference type="Proteomes" id="UP000294309">
    <property type="component" value="Chromosome"/>
</dbReference>
<dbReference type="RefSeq" id="WP_134298225.1">
    <property type="nucleotide sequence ID" value="NZ_CP038013.1"/>
</dbReference>
<feature type="transmembrane region" description="Helical" evidence="1">
    <location>
        <begin position="88"/>
        <end position="108"/>
    </location>
</feature>
<accession>A0A4P7AIP8</accession>
<proteinExistence type="predicted"/>
<name>A0A4P7AIP8_9MOLU</name>
<evidence type="ECO:0000313" key="3">
    <source>
        <dbReference type="Proteomes" id="UP000294309"/>
    </source>
</evidence>
<dbReference type="EMBL" id="CP038013">
    <property type="protein sequence ID" value="QBQ08142.1"/>
    <property type="molecule type" value="Genomic_DNA"/>
</dbReference>
<feature type="transmembrane region" description="Helical" evidence="1">
    <location>
        <begin position="40"/>
        <end position="58"/>
    </location>
</feature>